<organism evidence="5 6">
    <name type="scientific">Paraburkholderia tuberum</name>
    <dbReference type="NCBI Taxonomy" id="157910"/>
    <lineage>
        <taxon>Bacteria</taxon>
        <taxon>Pseudomonadati</taxon>
        <taxon>Pseudomonadota</taxon>
        <taxon>Betaproteobacteria</taxon>
        <taxon>Burkholderiales</taxon>
        <taxon>Burkholderiaceae</taxon>
        <taxon>Paraburkholderia</taxon>
    </lineage>
</organism>
<name>A0A1H1J8M1_9BURK</name>
<dbReference type="InterPro" id="IPR019734">
    <property type="entry name" value="TPR_rpt"/>
</dbReference>
<dbReference type="GO" id="GO:0005524">
    <property type="term" value="F:ATP binding"/>
    <property type="evidence" value="ECO:0007669"/>
    <property type="project" value="UniProtKB-KW"/>
</dbReference>
<dbReference type="Pfam" id="PF13191">
    <property type="entry name" value="AAA_16"/>
    <property type="match status" value="1"/>
</dbReference>
<reference evidence="6" key="1">
    <citation type="submission" date="2016-10" db="EMBL/GenBank/DDBJ databases">
        <authorList>
            <person name="Varghese N."/>
            <person name="Submissions S."/>
        </authorList>
    </citation>
    <scope>NUCLEOTIDE SEQUENCE [LARGE SCALE GENOMIC DNA]</scope>
    <source>
        <strain evidence="6">DUS833</strain>
    </source>
</reference>
<dbReference type="PANTHER" id="PTHR16305">
    <property type="entry name" value="TESTICULAR SOLUBLE ADENYLYL CYCLASE"/>
    <property type="match status" value="1"/>
</dbReference>
<dbReference type="GO" id="GO:0005737">
    <property type="term" value="C:cytoplasm"/>
    <property type="evidence" value="ECO:0007669"/>
    <property type="project" value="TreeGrafter"/>
</dbReference>
<dbReference type="GO" id="GO:0035556">
    <property type="term" value="P:intracellular signal transduction"/>
    <property type="evidence" value="ECO:0007669"/>
    <property type="project" value="InterPro"/>
</dbReference>
<gene>
    <name evidence="5" type="ORF">SAMN05445850_4351</name>
</gene>
<evidence type="ECO:0000259" key="4">
    <source>
        <dbReference type="PROSITE" id="PS50125"/>
    </source>
</evidence>
<evidence type="ECO:0000256" key="2">
    <source>
        <dbReference type="ARBA" id="ARBA00022840"/>
    </source>
</evidence>
<evidence type="ECO:0000313" key="5">
    <source>
        <dbReference type="EMBL" id="SDR46140.1"/>
    </source>
</evidence>
<evidence type="ECO:0000259" key="3">
    <source>
        <dbReference type="PROSITE" id="PS50105"/>
    </source>
</evidence>
<dbReference type="Gene3D" id="1.10.150.50">
    <property type="entry name" value="Transcription Factor, Ets-1"/>
    <property type="match status" value="1"/>
</dbReference>
<protein>
    <submittedName>
        <fullName evidence="5">SAM domain (Sterile alpha motif)</fullName>
    </submittedName>
</protein>
<dbReference type="GO" id="GO:0004016">
    <property type="term" value="F:adenylate cyclase activity"/>
    <property type="evidence" value="ECO:0007669"/>
    <property type="project" value="TreeGrafter"/>
</dbReference>
<keyword evidence="6" id="KW-1185">Reference proteome</keyword>
<dbReference type="PROSITE" id="PS50105">
    <property type="entry name" value="SAM_DOMAIN"/>
    <property type="match status" value="1"/>
</dbReference>
<dbReference type="SMART" id="SM00454">
    <property type="entry name" value="SAM"/>
    <property type="match status" value="1"/>
</dbReference>
<dbReference type="PROSITE" id="PS50125">
    <property type="entry name" value="GUANYLATE_CYCLASE_2"/>
    <property type="match status" value="1"/>
</dbReference>
<sequence>MGSIEEWLASLGLSEYVHSFAENGIDPSVLRDLTDQDLKDLGVLLGHRRKMLRAINQLGDSAAAISPTVATPLPRDDADRRQLTVVFCDLVGSTALSKRLDPEDMRKILAAYYRGCADVVTKAGGVIAQYMGDGVLAYFGYPQAHEDDAERAVRAGLALVRTIGNLDFGIDESLRVRIGIATGVVVVGDLTGEGEAQEPGVVGETPNLAARLQTLAEAGTVVISTSTQRLTAGLFDYRDMGLVTVKGFDESVRVWQVLGPSGVESRFEALHATTLTPIVGRDEEIELLLRRWQRAKNGEGQVVLLAGEPGIGKSRLTTSLEERLQFEPHDRLRYFCSRRHQESAFYPFISQLERAAGLRRDDTAEQRLDKLEAALAFAGDNLGEAVPLVAALLSIPTEDRYPTLNLTPQQYKDRTLSTIVAQIKGLAMRHPLLILFEDVHWADPSSLEALDHLVDRIATLPVLLIVTFRPEFVSRWIGRSEVTLLTLNRLHPRQQAEMIERITLGKALPKEITDRIIEHTDGIPLFVEELTKTVLESGVLREQNGRYVLDRPLPPLAIPMTLHASLMARLDRLAPVRDVAQIGAAIGRQFSYELISAVASMPTERLDDALDHLVGAELVFRHGAPPDAEYTFKHALVQDAAYSSLLRDRRQQLHARIAMELENHFSDVAEQQPEILAEHCAQAGLTEKAARLWLRAGHNTAKRAAHREASVLFEKALTALAVLPSSADTLGEIIDIRWDLSHSLHALGEVTRNRANLENAKDLAEGLGDEVRLSRVLSRLAFALGSLGDSVGAVEAGERALALTERRSDPDAKAWATMMLARSRYGCGNYERAMVHARQALALLHEGHGHGHGLGPDETYVKYTRVNARIWLVLCLAELGRFDEAAALGQEAMDMARGINEPEQLIFAGHGVGRMHLVQGNLDVAVETLEPALAMCKAEFPYYVPRIASCLGAAYGSLGRTKEALVLLKEAVRQAAASNLTFGHSLVLSIFGRVCQLAGREDEALAHAHHAIDLARASGERGNEAWAGCLLGDLVSDGNATAPRIEEAHNHYRMALMIAHDLGMRPLQAQCLYGLSWLQKMGGDKALGERSAADAASLCREMGIKPLTG</sequence>
<dbReference type="SMART" id="SM00044">
    <property type="entry name" value="CYCc"/>
    <property type="match status" value="1"/>
</dbReference>
<dbReference type="InterPro" id="IPR029787">
    <property type="entry name" value="Nucleotide_cyclase"/>
</dbReference>
<dbReference type="InterPro" id="IPR027417">
    <property type="entry name" value="P-loop_NTPase"/>
</dbReference>
<dbReference type="EMBL" id="FNKX01000002">
    <property type="protein sequence ID" value="SDR46140.1"/>
    <property type="molecule type" value="Genomic_DNA"/>
</dbReference>
<dbReference type="SUPFAM" id="SSF52540">
    <property type="entry name" value="P-loop containing nucleoside triphosphate hydrolases"/>
    <property type="match status" value="1"/>
</dbReference>
<keyword evidence="2" id="KW-0067">ATP-binding</keyword>
<feature type="domain" description="SAM" evidence="3">
    <location>
        <begin position="1"/>
        <end position="61"/>
    </location>
</feature>
<dbReference type="Gene3D" id="3.30.70.1230">
    <property type="entry name" value="Nucleotide cyclase"/>
    <property type="match status" value="1"/>
</dbReference>
<evidence type="ECO:0000313" key="6">
    <source>
        <dbReference type="Proteomes" id="UP000199365"/>
    </source>
</evidence>
<keyword evidence="1" id="KW-0547">Nucleotide-binding</keyword>
<dbReference type="Pfam" id="PF00211">
    <property type="entry name" value="Guanylate_cyc"/>
    <property type="match status" value="1"/>
</dbReference>
<dbReference type="SUPFAM" id="SSF48452">
    <property type="entry name" value="TPR-like"/>
    <property type="match status" value="3"/>
</dbReference>
<dbReference type="SUPFAM" id="SSF47769">
    <property type="entry name" value="SAM/Pointed domain"/>
    <property type="match status" value="1"/>
</dbReference>
<dbReference type="Pfam" id="PF00536">
    <property type="entry name" value="SAM_1"/>
    <property type="match status" value="1"/>
</dbReference>
<dbReference type="InterPro" id="IPR011990">
    <property type="entry name" value="TPR-like_helical_dom_sf"/>
</dbReference>
<feature type="domain" description="Guanylate cyclase" evidence="4">
    <location>
        <begin position="84"/>
        <end position="213"/>
    </location>
</feature>
<dbReference type="InterPro" id="IPR041664">
    <property type="entry name" value="AAA_16"/>
</dbReference>
<dbReference type="Gene3D" id="1.25.40.10">
    <property type="entry name" value="Tetratricopeptide repeat domain"/>
    <property type="match status" value="2"/>
</dbReference>
<dbReference type="Gene3D" id="3.40.50.300">
    <property type="entry name" value="P-loop containing nucleotide triphosphate hydrolases"/>
    <property type="match status" value="1"/>
</dbReference>
<dbReference type="STRING" id="157910.SAMN05445850_4351"/>
<dbReference type="InterPro" id="IPR001054">
    <property type="entry name" value="A/G_cyclase"/>
</dbReference>
<dbReference type="SUPFAM" id="SSF55073">
    <property type="entry name" value="Nucleotide cyclase"/>
    <property type="match status" value="1"/>
</dbReference>
<dbReference type="GO" id="GO:0009190">
    <property type="term" value="P:cyclic nucleotide biosynthetic process"/>
    <property type="evidence" value="ECO:0007669"/>
    <property type="project" value="InterPro"/>
</dbReference>
<accession>A0A1H1J8M1</accession>
<proteinExistence type="predicted"/>
<evidence type="ECO:0000256" key="1">
    <source>
        <dbReference type="ARBA" id="ARBA00022741"/>
    </source>
</evidence>
<dbReference type="InterPro" id="IPR001660">
    <property type="entry name" value="SAM"/>
</dbReference>
<dbReference type="RefSeq" id="WP_090810171.1">
    <property type="nucleotide sequence ID" value="NZ_FNKX01000002.1"/>
</dbReference>
<dbReference type="Proteomes" id="UP000199365">
    <property type="component" value="Unassembled WGS sequence"/>
</dbReference>
<dbReference type="SMART" id="SM00028">
    <property type="entry name" value="TPR"/>
    <property type="match status" value="4"/>
</dbReference>
<dbReference type="CDD" id="cd09487">
    <property type="entry name" value="SAM_superfamily"/>
    <property type="match status" value="1"/>
</dbReference>
<dbReference type="InterPro" id="IPR013761">
    <property type="entry name" value="SAM/pointed_sf"/>
</dbReference>
<dbReference type="PANTHER" id="PTHR16305:SF28">
    <property type="entry name" value="GUANYLATE CYCLASE DOMAIN-CONTAINING PROTEIN"/>
    <property type="match status" value="1"/>
</dbReference>
<dbReference type="CDD" id="cd07302">
    <property type="entry name" value="CHD"/>
    <property type="match status" value="1"/>
</dbReference>
<dbReference type="AlphaFoldDB" id="A0A1H1J8M1"/>